<organism evidence="1 2">
    <name type="scientific">Sulfoacidibacillus thermotolerans</name>
    <name type="common">Acidibacillus sulfuroxidans</name>
    <dbReference type="NCBI Taxonomy" id="1765684"/>
    <lineage>
        <taxon>Bacteria</taxon>
        <taxon>Bacillati</taxon>
        <taxon>Bacillota</taxon>
        <taxon>Bacilli</taxon>
        <taxon>Bacillales</taxon>
        <taxon>Alicyclobacillaceae</taxon>
        <taxon>Sulfoacidibacillus</taxon>
    </lineage>
</organism>
<dbReference type="AlphaFoldDB" id="A0A2U3D8L5"/>
<dbReference type="OrthoDB" id="2990346at2"/>
<dbReference type="InterPro" id="IPR052891">
    <property type="entry name" value="DNA-3mA_glycosylase"/>
</dbReference>
<evidence type="ECO:0000313" key="2">
    <source>
        <dbReference type="Proteomes" id="UP000245380"/>
    </source>
</evidence>
<evidence type="ECO:0000313" key="1">
    <source>
        <dbReference type="EMBL" id="PWI57617.1"/>
    </source>
</evidence>
<proteinExistence type="predicted"/>
<sequence length="142" mass="16157">MESITFSWVGTDHAFFEILTKVIFYTGFSKGVVNRRWSAFRIAFCGFDIARVAFFDELQIESLLRKDSGIVRNARKVQATVTNARICIELIGQYGSLQNFMAELSRSSPLSMQIVFRKTFSLVGESAALALWRELQEERGTI</sequence>
<name>A0A2U3D8L5_SULT2</name>
<dbReference type="EMBL" id="MPDK01000010">
    <property type="protein sequence ID" value="PWI57617.1"/>
    <property type="molecule type" value="Genomic_DNA"/>
</dbReference>
<reference evidence="1 2" key="1">
    <citation type="submission" date="2016-11" db="EMBL/GenBank/DDBJ databases">
        <title>Comparative genomics of Acidibacillus ferroxidans species.</title>
        <authorList>
            <person name="Oliveira G."/>
            <person name="Nunes G."/>
            <person name="Oliveira R."/>
            <person name="Araujo F."/>
            <person name="Salim A."/>
            <person name="Scholte L."/>
            <person name="Morais D."/>
            <person name="Nancucheo I."/>
            <person name="Johnson D.B."/>
            <person name="Grail B."/>
            <person name="Bittencourt J."/>
            <person name="Valadares R."/>
        </authorList>
    </citation>
    <scope>NUCLEOTIDE SEQUENCE [LARGE SCALE GENOMIC DNA]</scope>
    <source>
        <strain evidence="1 2">Y002</strain>
    </source>
</reference>
<dbReference type="Pfam" id="PF03352">
    <property type="entry name" value="Adenine_glyco"/>
    <property type="match status" value="1"/>
</dbReference>
<dbReference type="RefSeq" id="WP_109430551.1">
    <property type="nucleotide sequence ID" value="NZ_MPDK01000010.1"/>
</dbReference>
<keyword evidence="2" id="KW-1185">Reference proteome</keyword>
<dbReference type="PANTHER" id="PTHR30037">
    <property type="entry name" value="DNA-3-METHYLADENINE GLYCOSYLASE 1"/>
    <property type="match status" value="1"/>
</dbReference>
<dbReference type="GO" id="GO:0008725">
    <property type="term" value="F:DNA-3-methyladenine glycosylase activity"/>
    <property type="evidence" value="ECO:0007669"/>
    <property type="project" value="InterPro"/>
</dbReference>
<dbReference type="Proteomes" id="UP000245380">
    <property type="component" value="Unassembled WGS sequence"/>
</dbReference>
<dbReference type="InterPro" id="IPR005019">
    <property type="entry name" value="Adenine_glyco"/>
</dbReference>
<dbReference type="PANTHER" id="PTHR30037:SF3">
    <property type="entry name" value="BLR0857 PROTEIN"/>
    <property type="match status" value="1"/>
</dbReference>
<gene>
    <name evidence="1" type="ORF">BM613_07415</name>
</gene>
<comment type="caution">
    <text evidence="1">The sequence shown here is derived from an EMBL/GenBank/DDBJ whole genome shotgun (WGS) entry which is preliminary data.</text>
</comment>
<dbReference type="SUPFAM" id="SSF48150">
    <property type="entry name" value="DNA-glycosylase"/>
    <property type="match status" value="1"/>
</dbReference>
<dbReference type="InterPro" id="IPR011257">
    <property type="entry name" value="DNA_glycosylase"/>
</dbReference>
<accession>A0A2U3D8L5</accession>
<protein>
    <submittedName>
        <fullName evidence="1">Uncharacterized protein</fullName>
    </submittedName>
</protein>
<dbReference type="Gene3D" id="1.10.340.30">
    <property type="entry name" value="Hypothetical protein, domain 2"/>
    <property type="match status" value="1"/>
</dbReference>
<dbReference type="GO" id="GO:0006284">
    <property type="term" value="P:base-excision repair"/>
    <property type="evidence" value="ECO:0007669"/>
    <property type="project" value="InterPro"/>
</dbReference>